<keyword evidence="3" id="KW-0378">Hydrolase</keyword>
<dbReference type="PRINTS" id="PR00862">
    <property type="entry name" value="PROLIGOPTASE"/>
</dbReference>
<reference evidence="3" key="1">
    <citation type="submission" date="2018-06" db="EMBL/GenBank/DDBJ databases">
        <authorList>
            <person name="Zhirakovskaya E."/>
        </authorList>
    </citation>
    <scope>NUCLEOTIDE SEQUENCE</scope>
</reference>
<evidence type="ECO:0000256" key="1">
    <source>
        <dbReference type="ARBA" id="ARBA00005228"/>
    </source>
</evidence>
<feature type="domain" description="Peptidase S9 prolyl oligopeptidase catalytic" evidence="2">
    <location>
        <begin position="138"/>
        <end position="353"/>
    </location>
</feature>
<sequence length="356" mass="38696">FHVRLERENALPRIVIRNEHDDSEHIIRFEEAAYALGLAGGYEFDTPFLRFAVSSPAQPRRIFAYQMQSRERSLLQQQEIPSGHDPAQYQVRRLLAPAKDGQMVPITILSRADCKLDGTNPLLLYGYGAYGHSLAAGFSSHRLSLVDRGMVYAIAHVRGGKEKGFAWYETGRREHKTNTFTDFIACAEHLIENGFTAKGQIVAMGGSAGGMLMGAVANLSPELFAGFVAQVPFVDVLTTMSDDSLPLTPPEWPEWGNPIASAKDCARLAGYCPITNVAARPYPPIFATAGLTDTRVTWWEPAKWIAGLRDAVPNAGPFLLKTEMSAGHGGASGRYAGLAEVAEAQAFALKVSGTSL</sequence>
<dbReference type="GO" id="GO:0004252">
    <property type="term" value="F:serine-type endopeptidase activity"/>
    <property type="evidence" value="ECO:0007669"/>
    <property type="project" value="UniProtKB-EC"/>
</dbReference>
<dbReference type="PANTHER" id="PTHR11757:SF19">
    <property type="entry name" value="PROLYL ENDOPEPTIDASE-LIKE"/>
    <property type="match status" value="1"/>
</dbReference>
<dbReference type="GO" id="GO:0006508">
    <property type="term" value="P:proteolysis"/>
    <property type="evidence" value="ECO:0007669"/>
    <property type="project" value="UniProtKB-KW"/>
</dbReference>
<dbReference type="Pfam" id="PF00326">
    <property type="entry name" value="Peptidase_S9"/>
    <property type="match status" value="1"/>
</dbReference>
<dbReference type="InterPro" id="IPR001375">
    <property type="entry name" value="Peptidase_S9_cat"/>
</dbReference>
<evidence type="ECO:0000259" key="2">
    <source>
        <dbReference type="Pfam" id="PF00326"/>
    </source>
</evidence>
<dbReference type="SUPFAM" id="SSF53474">
    <property type="entry name" value="alpha/beta-Hydrolases"/>
    <property type="match status" value="1"/>
</dbReference>
<keyword evidence="3" id="KW-0645">Protease</keyword>
<dbReference type="EC" id="3.4.21.83" evidence="3"/>
<evidence type="ECO:0000313" key="3">
    <source>
        <dbReference type="EMBL" id="VAV93584.1"/>
    </source>
</evidence>
<accession>A0A3B0RJG8</accession>
<feature type="non-terminal residue" evidence="3">
    <location>
        <position position="1"/>
    </location>
</feature>
<dbReference type="AlphaFoldDB" id="A0A3B0RJG8"/>
<name>A0A3B0RJG8_9ZZZZ</name>
<dbReference type="PANTHER" id="PTHR11757">
    <property type="entry name" value="PROTEASE FAMILY S9A OLIGOPEPTIDASE"/>
    <property type="match status" value="1"/>
</dbReference>
<protein>
    <submittedName>
        <fullName evidence="3">Protease II</fullName>
        <ecNumber evidence="3">3.4.21.83</ecNumber>
    </submittedName>
</protein>
<dbReference type="SUPFAM" id="SSF50993">
    <property type="entry name" value="Peptidase/esterase 'gauge' domain"/>
    <property type="match status" value="1"/>
</dbReference>
<dbReference type="InterPro" id="IPR029058">
    <property type="entry name" value="AB_hydrolase_fold"/>
</dbReference>
<dbReference type="EMBL" id="UOEE01000168">
    <property type="protein sequence ID" value="VAV93584.1"/>
    <property type="molecule type" value="Genomic_DNA"/>
</dbReference>
<dbReference type="InterPro" id="IPR051543">
    <property type="entry name" value="Serine_Peptidase_S9A"/>
</dbReference>
<gene>
    <name evidence="3" type="ORF">MNBD_ALPHA06-724</name>
</gene>
<organism evidence="3">
    <name type="scientific">hydrothermal vent metagenome</name>
    <dbReference type="NCBI Taxonomy" id="652676"/>
    <lineage>
        <taxon>unclassified sequences</taxon>
        <taxon>metagenomes</taxon>
        <taxon>ecological metagenomes</taxon>
    </lineage>
</organism>
<dbReference type="Gene3D" id="3.40.50.1820">
    <property type="entry name" value="alpha/beta hydrolase"/>
    <property type="match status" value="1"/>
</dbReference>
<dbReference type="InterPro" id="IPR002470">
    <property type="entry name" value="Peptidase_S9A"/>
</dbReference>
<comment type="similarity">
    <text evidence="1">Belongs to the peptidase S9A family.</text>
</comment>
<proteinExistence type="inferred from homology"/>